<sequence length="137" mass="15233">MEACFKSGAKVVLSVCQATSASIQSTCSDIKEEHLWFGRYGAWVSSNRCKHAIDVLGYQGGTPLVREIWSVGVKQPVQAYNQRARISRRTPVSDDMGRVCQATGASIQSTCSDFKEEHLGTCERFDERQVGKLAMRR</sequence>
<dbReference type="Proteomes" id="UP000490939">
    <property type="component" value="Unassembled WGS sequence"/>
</dbReference>
<proteinExistence type="predicted"/>
<gene>
    <name evidence="1" type="ORF">EG327_007768</name>
</gene>
<dbReference type="EMBL" id="WNWR01000473">
    <property type="protein sequence ID" value="KAE9977329.1"/>
    <property type="molecule type" value="Genomic_DNA"/>
</dbReference>
<accession>A0A8H3UYZ3</accession>
<protein>
    <submittedName>
        <fullName evidence="1">Uncharacterized protein</fullName>
    </submittedName>
</protein>
<organism evidence="1 2">
    <name type="scientific">Venturia inaequalis</name>
    <name type="common">Apple scab fungus</name>
    <dbReference type="NCBI Taxonomy" id="5025"/>
    <lineage>
        <taxon>Eukaryota</taxon>
        <taxon>Fungi</taxon>
        <taxon>Dikarya</taxon>
        <taxon>Ascomycota</taxon>
        <taxon>Pezizomycotina</taxon>
        <taxon>Dothideomycetes</taxon>
        <taxon>Pleosporomycetidae</taxon>
        <taxon>Venturiales</taxon>
        <taxon>Venturiaceae</taxon>
        <taxon>Venturia</taxon>
    </lineage>
</organism>
<evidence type="ECO:0000313" key="2">
    <source>
        <dbReference type="Proteomes" id="UP000490939"/>
    </source>
</evidence>
<dbReference type="InterPro" id="IPR027409">
    <property type="entry name" value="GroEL-like_apical_dom_sf"/>
</dbReference>
<keyword evidence="2" id="KW-1185">Reference proteome</keyword>
<reference evidence="1 2" key="1">
    <citation type="submission" date="2019-07" db="EMBL/GenBank/DDBJ databases">
        <title>Venturia inaequalis Genome Resource.</title>
        <authorList>
            <person name="Lichtner F.J."/>
        </authorList>
    </citation>
    <scope>NUCLEOTIDE SEQUENCE [LARGE SCALE GENOMIC DNA]</scope>
    <source>
        <strain evidence="1 2">DMI_063113</strain>
    </source>
</reference>
<dbReference type="SUPFAM" id="SSF52029">
    <property type="entry name" value="GroEL apical domain-like"/>
    <property type="match status" value="1"/>
</dbReference>
<evidence type="ECO:0000313" key="1">
    <source>
        <dbReference type="EMBL" id="KAE9977329.1"/>
    </source>
</evidence>
<comment type="caution">
    <text evidence="1">The sequence shown here is derived from an EMBL/GenBank/DDBJ whole genome shotgun (WGS) entry which is preliminary data.</text>
</comment>
<dbReference type="AlphaFoldDB" id="A0A8H3UYZ3"/>
<name>A0A8H3UYZ3_VENIN</name>
<dbReference type="Gene3D" id="3.50.7.10">
    <property type="entry name" value="GroEL"/>
    <property type="match status" value="1"/>
</dbReference>